<dbReference type="EMBL" id="VUNN01000014">
    <property type="protein sequence ID" value="MSU06655.1"/>
    <property type="molecule type" value="Genomic_DNA"/>
</dbReference>
<protein>
    <recommendedName>
        <fullName evidence="8">Citrate transporter-like domain-containing protein</fullName>
    </recommendedName>
</protein>
<dbReference type="GO" id="GO:0055085">
    <property type="term" value="P:transmembrane transport"/>
    <property type="evidence" value="ECO:0007669"/>
    <property type="project" value="InterPro"/>
</dbReference>
<dbReference type="AlphaFoldDB" id="A0A7X2PE32"/>
<feature type="transmembrane region" description="Helical" evidence="7">
    <location>
        <begin position="366"/>
        <end position="384"/>
    </location>
</feature>
<feature type="transmembrane region" description="Helical" evidence="7">
    <location>
        <begin position="285"/>
        <end position="307"/>
    </location>
</feature>
<feature type="transmembrane region" description="Helical" evidence="7">
    <location>
        <begin position="137"/>
        <end position="160"/>
    </location>
</feature>
<keyword evidence="4" id="KW-0677">Repeat</keyword>
<feature type="transmembrane region" description="Helical" evidence="7">
    <location>
        <begin position="5"/>
        <end position="20"/>
    </location>
</feature>
<organism evidence="9 10">
    <name type="scientific">Bullifex porci</name>
    <dbReference type="NCBI Taxonomy" id="2606638"/>
    <lineage>
        <taxon>Bacteria</taxon>
        <taxon>Pseudomonadati</taxon>
        <taxon>Spirochaetota</taxon>
        <taxon>Spirochaetia</taxon>
        <taxon>Spirochaetales</taxon>
        <taxon>Spirochaetaceae</taxon>
        <taxon>Bullifex</taxon>
    </lineage>
</organism>
<proteinExistence type="predicted"/>
<keyword evidence="2" id="KW-0813">Transport</keyword>
<feature type="transmembrane region" description="Helical" evidence="7">
    <location>
        <begin position="26"/>
        <end position="43"/>
    </location>
</feature>
<evidence type="ECO:0000313" key="10">
    <source>
        <dbReference type="Proteomes" id="UP000460549"/>
    </source>
</evidence>
<reference evidence="9 10" key="1">
    <citation type="submission" date="2019-08" db="EMBL/GenBank/DDBJ databases">
        <title>In-depth cultivation of the pig gut microbiome towards novel bacterial diversity and tailored functional studies.</title>
        <authorList>
            <person name="Wylensek D."/>
            <person name="Hitch T.C.A."/>
            <person name="Clavel T."/>
        </authorList>
    </citation>
    <scope>NUCLEOTIDE SEQUENCE [LARGE SCALE GENOMIC DNA]</scope>
    <source>
        <strain evidence="9 10">NM-380-WT-3C1</strain>
    </source>
</reference>
<comment type="caution">
    <text evidence="9">The sequence shown here is derived from an EMBL/GenBank/DDBJ whole genome shotgun (WGS) entry which is preliminary data.</text>
</comment>
<feature type="transmembrane region" description="Helical" evidence="7">
    <location>
        <begin position="314"/>
        <end position="334"/>
    </location>
</feature>
<feature type="domain" description="Citrate transporter-like" evidence="8">
    <location>
        <begin position="15"/>
        <end position="359"/>
    </location>
</feature>
<feature type="transmembrane region" description="Helical" evidence="7">
    <location>
        <begin position="235"/>
        <end position="265"/>
    </location>
</feature>
<keyword evidence="10" id="KW-1185">Reference proteome</keyword>
<evidence type="ECO:0000256" key="2">
    <source>
        <dbReference type="ARBA" id="ARBA00022448"/>
    </source>
</evidence>
<evidence type="ECO:0000256" key="1">
    <source>
        <dbReference type="ARBA" id="ARBA00004141"/>
    </source>
</evidence>
<keyword evidence="6 7" id="KW-0472">Membrane</keyword>
<evidence type="ECO:0000256" key="3">
    <source>
        <dbReference type="ARBA" id="ARBA00022692"/>
    </source>
</evidence>
<comment type="subcellular location">
    <subcellularLocation>
        <location evidence="1">Membrane</location>
        <topology evidence="1">Multi-pass membrane protein</topology>
    </subcellularLocation>
</comment>
<feature type="transmembrane region" description="Helical" evidence="7">
    <location>
        <begin position="404"/>
        <end position="426"/>
    </location>
</feature>
<evidence type="ECO:0000256" key="4">
    <source>
        <dbReference type="ARBA" id="ARBA00022737"/>
    </source>
</evidence>
<dbReference type="Proteomes" id="UP000460549">
    <property type="component" value="Unassembled WGS sequence"/>
</dbReference>
<dbReference type="Pfam" id="PF03600">
    <property type="entry name" value="CitMHS"/>
    <property type="match status" value="1"/>
</dbReference>
<name>A0A7X2PE32_9SPIO</name>
<sequence length="427" mass="46044">MSTMAICLLIFLAMIILFFIKKIPMAYTCMGVIVALFVTGCVDKETVFLGFGNNNVVTMASMFVVAAGLARTQMVNHLSNLLYKVNDGSFTKILASYALVTMILGQFVPSLAALFAMVCPLVQNMCKKMNISPTKMLYPIAIVTVSCSFIIEPIGPYAAWFVTQNGYLEAYGWTQNSLNMWSETLVFLPTGIITFLVAIFIIPRFLPDKPEFPVTTLEEAGQLQKQEKLSPVREFLGYGVFIAVVIGLMCGLPSWAVTLAGAVVIVVSGVLTEKESITAMNMPMVLLYAGVTVLGSALSTTGAAEYLGEFIKLILGNATNSYVIGAVIFLASFIMTSLLYNKAVTTVLIPIIVLSLSSMGMDPRGCVILCSLASMSSLITPLPNPVIPMAMQTGGYSQKTIFKVGMISAAFRFVFGVGIAMTLFPVM</sequence>
<evidence type="ECO:0000259" key="8">
    <source>
        <dbReference type="Pfam" id="PF03600"/>
    </source>
</evidence>
<feature type="transmembrane region" description="Helical" evidence="7">
    <location>
        <begin position="340"/>
        <end position="359"/>
    </location>
</feature>
<feature type="transmembrane region" description="Helical" evidence="7">
    <location>
        <begin position="55"/>
        <end position="74"/>
    </location>
</feature>
<dbReference type="RefSeq" id="WP_154425671.1">
    <property type="nucleotide sequence ID" value="NZ_VUNN01000014.1"/>
</dbReference>
<dbReference type="PANTHER" id="PTHR43652">
    <property type="entry name" value="BASIC AMINO ACID ANTIPORTER YFCC-RELATED"/>
    <property type="match status" value="1"/>
</dbReference>
<evidence type="ECO:0000256" key="7">
    <source>
        <dbReference type="SAM" id="Phobius"/>
    </source>
</evidence>
<evidence type="ECO:0000313" key="9">
    <source>
        <dbReference type="EMBL" id="MSU06655.1"/>
    </source>
</evidence>
<dbReference type="GO" id="GO:0005886">
    <property type="term" value="C:plasma membrane"/>
    <property type="evidence" value="ECO:0007669"/>
    <property type="project" value="TreeGrafter"/>
</dbReference>
<feature type="transmembrane region" description="Helical" evidence="7">
    <location>
        <begin position="180"/>
        <end position="202"/>
    </location>
</feature>
<dbReference type="InterPro" id="IPR004680">
    <property type="entry name" value="Cit_transptr-like_dom"/>
</dbReference>
<keyword evidence="3 7" id="KW-0812">Transmembrane</keyword>
<dbReference type="InterPro" id="IPR051679">
    <property type="entry name" value="DASS-Related_Transporters"/>
</dbReference>
<gene>
    <name evidence="9" type="ORF">FYJ80_07685</name>
</gene>
<feature type="transmembrane region" description="Helical" evidence="7">
    <location>
        <begin position="94"/>
        <end position="116"/>
    </location>
</feature>
<accession>A0A7X2PE32</accession>
<evidence type="ECO:0000256" key="5">
    <source>
        <dbReference type="ARBA" id="ARBA00022989"/>
    </source>
</evidence>
<keyword evidence="5 7" id="KW-1133">Transmembrane helix</keyword>
<evidence type="ECO:0000256" key="6">
    <source>
        <dbReference type="ARBA" id="ARBA00023136"/>
    </source>
</evidence>
<dbReference type="PANTHER" id="PTHR43652:SF2">
    <property type="entry name" value="BASIC AMINO ACID ANTIPORTER YFCC-RELATED"/>
    <property type="match status" value="1"/>
</dbReference>